<dbReference type="RefSeq" id="WP_221414672.1">
    <property type="nucleotide sequence ID" value="NZ_JACHKA010000001.1"/>
</dbReference>
<sequence>MSALALSAIGCANRAPSPAVIDDLQVRGNATIELTPVHYAIRHLGAARAEAARGGIPSLFDASGADLAGHAETQALRSTLDHPDLRIILTITEGRYRIVAKRSAGIRTLADLRGKTIATPRESSAAFYLHRALAVAGMAERDVEIVNIAMPPRDIASLLVLGKADAVALWEPEPQRAIERLGEDAIILEPETGYRELYNLNTTAAKLADPATRAKIVRFVATLIQASARMEKDRPGAVALAAETTGYPAETVDPVWRHHAFPATLAPGLLDTLVAEERWLAGLAGRPARRRAQLATLIDPTIEAEARALLGRQGRVQ</sequence>
<organism evidence="2 3">
    <name type="scientific">Sphingobium lignivorans</name>
    <dbReference type="NCBI Taxonomy" id="2735886"/>
    <lineage>
        <taxon>Bacteria</taxon>
        <taxon>Pseudomonadati</taxon>
        <taxon>Pseudomonadota</taxon>
        <taxon>Alphaproteobacteria</taxon>
        <taxon>Sphingomonadales</taxon>
        <taxon>Sphingomonadaceae</taxon>
        <taxon>Sphingobium</taxon>
    </lineage>
</organism>
<dbReference type="EMBL" id="JACHKA010000001">
    <property type="protein sequence ID" value="MBB5987545.1"/>
    <property type="molecule type" value="Genomic_DNA"/>
</dbReference>
<dbReference type="Pfam" id="PF09084">
    <property type="entry name" value="NMT1"/>
    <property type="match status" value="1"/>
</dbReference>
<evidence type="ECO:0000313" key="2">
    <source>
        <dbReference type="EMBL" id="MBB5987545.1"/>
    </source>
</evidence>
<feature type="domain" description="SsuA/THI5-like" evidence="1">
    <location>
        <begin position="58"/>
        <end position="221"/>
    </location>
</feature>
<keyword evidence="3" id="KW-1185">Reference proteome</keyword>
<accession>A0ABR6NJV0</accession>
<reference evidence="2 3" key="1">
    <citation type="submission" date="2020-08" db="EMBL/GenBank/DDBJ databases">
        <title>Exploring microbial biodiversity for novel pathways involved in the catabolism of aromatic compounds derived from lignin.</title>
        <authorList>
            <person name="Elkins J."/>
        </authorList>
    </citation>
    <scope>NUCLEOTIDE SEQUENCE [LARGE SCALE GENOMIC DNA]</scope>
    <source>
        <strain evidence="2 3">B1D3A</strain>
    </source>
</reference>
<dbReference type="SUPFAM" id="SSF53850">
    <property type="entry name" value="Periplasmic binding protein-like II"/>
    <property type="match status" value="1"/>
</dbReference>
<gene>
    <name evidence="2" type="ORF">HNP60_003519</name>
</gene>
<dbReference type="InterPro" id="IPR015168">
    <property type="entry name" value="SsuA/THI5"/>
</dbReference>
<comment type="caution">
    <text evidence="2">The sequence shown here is derived from an EMBL/GenBank/DDBJ whole genome shotgun (WGS) entry which is preliminary data.</text>
</comment>
<protein>
    <submittedName>
        <fullName evidence="2">NitT/TauT family transport system substrate-binding protein</fullName>
    </submittedName>
</protein>
<dbReference type="PANTHER" id="PTHR30024:SF42">
    <property type="entry name" value="ALIPHATIC SULFONATES-BINDING PROTEIN-RELATED"/>
    <property type="match status" value="1"/>
</dbReference>
<name>A0ABR6NJV0_9SPHN</name>
<dbReference type="Proteomes" id="UP001138540">
    <property type="component" value="Unassembled WGS sequence"/>
</dbReference>
<dbReference type="Gene3D" id="3.40.190.10">
    <property type="entry name" value="Periplasmic binding protein-like II"/>
    <property type="match status" value="1"/>
</dbReference>
<proteinExistence type="predicted"/>
<dbReference type="PANTHER" id="PTHR30024">
    <property type="entry name" value="ALIPHATIC SULFONATES-BINDING PROTEIN-RELATED"/>
    <property type="match status" value="1"/>
</dbReference>
<evidence type="ECO:0000313" key="3">
    <source>
        <dbReference type="Proteomes" id="UP001138540"/>
    </source>
</evidence>
<evidence type="ECO:0000259" key="1">
    <source>
        <dbReference type="Pfam" id="PF09084"/>
    </source>
</evidence>